<evidence type="ECO:0000256" key="2">
    <source>
        <dbReference type="ARBA" id="ARBA00022771"/>
    </source>
</evidence>
<protein>
    <recommendedName>
        <fullName evidence="6">RING-type domain-containing protein</fullName>
    </recommendedName>
</protein>
<dbReference type="SUPFAM" id="SSF57850">
    <property type="entry name" value="RING/U-box"/>
    <property type="match status" value="1"/>
</dbReference>
<name>A7SDS5_NEMVE</name>
<organism evidence="7 8">
    <name type="scientific">Nematostella vectensis</name>
    <name type="common">Starlet sea anemone</name>
    <dbReference type="NCBI Taxonomy" id="45351"/>
    <lineage>
        <taxon>Eukaryota</taxon>
        <taxon>Metazoa</taxon>
        <taxon>Cnidaria</taxon>
        <taxon>Anthozoa</taxon>
        <taxon>Hexacorallia</taxon>
        <taxon>Actiniaria</taxon>
        <taxon>Edwardsiidae</taxon>
        <taxon>Nematostella</taxon>
    </lineage>
</organism>
<evidence type="ECO:0000313" key="7">
    <source>
        <dbReference type="EMBL" id="EDO38126.1"/>
    </source>
</evidence>
<dbReference type="PhylomeDB" id="A7SDS5"/>
<evidence type="ECO:0000256" key="4">
    <source>
        <dbReference type="PROSITE-ProRule" id="PRU00175"/>
    </source>
</evidence>
<dbReference type="GO" id="GO:0008270">
    <property type="term" value="F:zinc ion binding"/>
    <property type="evidence" value="ECO:0007669"/>
    <property type="project" value="UniProtKB-KW"/>
</dbReference>
<reference evidence="7 8" key="1">
    <citation type="journal article" date="2007" name="Science">
        <title>Sea anemone genome reveals ancestral eumetazoan gene repertoire and genomic organization.</title>
        <authorList>
            <person name="Putnam N.H."/>
            <person name="Srivastava M."/>
            <person name="Hellsten U."/>
            <person name="Dirks B."/>
            <person name="Chapman J."/>
            <person name="Salamov A."/>
            <person name="Terry A."/>
            <person name="Shapiro H."/>
            <person name="Lindquist E."/>
            <person name="Kapitonov V.V."/>
            <person name="Jurka J."/>
            <person name="Genikhovich G."/>
            <person name="Grigoriev I.V."/>
            <person name="Lucas S.M."/>
            <person name="Steele R.E."/>
            <person name="Finnerty J.R."/>
            <person name="Technau U."/>
            <person name="Martindale M.Q."/>
            <person name="Rokhsar D.S."/>
        </authorList>
    </citation>
    <scope>NUCLEOTIDE SEQUENCE [LARGE SCALE GENOMIC DNA]</scope>
    <source>
        <strain evidence="8">CH2 X CH6</strain>
    </source>
</reference>
<dbReference type="eggNOG" id="ENOG502SU7P">
    <property type="taxonomic scope" value="Eukaryota"/>
</dbReference>
<feature type="domain" description="RING-type" evidence="6">
    <location>
        <begin position="35"/>
        <end position="77"/>
    </location>
</feature>
<feature type="compositionally biased region" description="Basic residues" evidence="5">
    <location>
        <begin position="176"/>
        <end position="186"/>
    </location>
</feature>
<dbReference type="EMBL" id="DS469632">
    <property type="protein sequence ID" value="EDO38126.1"/>
    <property type="molecule type" value="Genomic_DNA"/>
</dbReference>
<feature type="compositionally biased region" description="Basic residues" evidence="5">
    <location>
        <begin position="135"/>
        <end position="154"/>
    </location>
</feature>
<dbReference type="STRING" id="45351.A7SDS5"/>
<dbReference type="InParanoid" id="A7SDS5"/>
<feature type="region of interest" description="Disordered" evidence="5">
    <location>
        <begin position="128"/>
        <end position="192"/>
    </location>
</feature>
<dbReference type="Proteomes" id="UP000001593">
    <property type="component" value="Unassembled WGS sequence"/>
</dbReference>
<evidence type="ECO:0000313" key="8">
    <source>
        <dbReference type="Proteomes" id="UP000001593"/>
    </source>
</evidence>
<dbReference type="HOGENOM" id="CLU_1416698_0_0_1"/>
<keyword evidence="1" id="KW-0479">Metal-binding</keyword>
<dbReference type="PROSITE" id="PS00518">
    <property type="entry name" value="ZF_RING_1"/>
    <property type="match status" value="1"/>
</dbReference>
<sequence length="192" mass="22389">MHKMADGRKKAHATKSPNVLLSPTRCCSFEQRFNCLICWSPRLRMVYGSCQHRLCEACLYDSNGERREGLEKCPTCQTMDAFPCFRPSIPEDNIAIQVQLGVRKCLNAGCGAEMWEWELDTHSKECTFSESNTRTPRKRRDHSVHTTSNKKKQQSRPAYNLRRQRDRSLEQANLKTRQRLPRRTSQRKLNSL</sequence>
<accession>A7SDS5</accession>
<dbReference type="PROSITE" id="PS50089">
    <property type="entry name" value="ZF_RING_2"/>
    <property type="match status" value="1"/>
</dbReference>
<gene>
    <name evidence="7" type="ORF">NEMVEDRAFT_v1g188609</name>
</gene>
<dbReference type="OMA" id="RMVYGSC"/>
<evidence type="ECO:0000256" key="3">
    <source>
        <dbReference type="ARBA" id="ARBA00022833"/>
    </source>
</evidence>
<dbReference type="Gene3D" id="3.30.40.10">
    <property type="entry name" value="Zinc/RING finger domain, C3HC4 (zinc finger)"/>
    <property type="match status" value="1"/>
</dbReference>
<keyword evidence="3" id="KW-0862">Zinc</keyword>
<dbReference type="InterPro" id="IPR013083">
    <property type="entry name" value="Znf_RING/FYVE/PHD"/>
</dbReference>
<evidence type="ECO:0000256" key="1">
    <source>
        <dbReference type="ARBA" id="ARBA00022723"/>
    </source>
</evidence>
<evidence type="ECO:0000259" key="6">
    <source>
        <dbReference type="PROSITE" id="PS50089"/>
    </source>
</evidence>
<keyword evidence="8" id="KW-1185">Reference proteome</keyword>
<dbReference type="AlphaFoldDB" id="A7SDS5"/>
<evidence type="ECO:0000256" key="5">
    <source>
        <dbReference type="SAM" id="MobiDB-lite"/>
    </source>
</evidence>
<dbReference type="InterPro" id="IPR001841">
    <property type="entry name" value="Znf_RING"/>
</dbReference>
<keyword evidence="2 4" id="KW-0863">Zinc-finger</keyword>
<dbReference type="InterPro" id="IPR017907">
    <property type="entry name" value="Znf_RING_CS"/>
</dbReference>
<proteinExistence type="predicted"/>
<dbReference type="SMART" id="SM00184">
    <property type="entry name" value="RING"/>
    <property type="match status" value="1"/>
</dbReference>